<feature type="region of interest" description="Disordered" evidence="2">
    <location>
        <begin position="575"/>
        <end position="597"/>
    </location>
</feature>
<dbReference type="AlphaFoldDB" id="A0AAD7U3J4"/>
<feature type="compositionally biased region" description="Polar residues" evidence="2">
    <location>
        <begin position="924"/>
        <end position="949"/>
    </location>
</feature>
<name>A0AAD7U3J4_9APHY</name>
<evidence type="ECO:0000313" key="3">
    <source>
        <dbReference type="EMBL" id="KAJ8495342.1"/>
    </source>
</evidence>
<feature type="compositionally biased region" description="Low complexity" evidence="2">
    <location>
        <begin position="577"/>
        <end position="591"/>
    </location>
</feature>
<proteinExistence type="predicted"/>
<keyword evidence="4" id="KW-1185">Reference proteome</keyword>
<reference evidence="3" key="1">
    <citation type="submission" date="2022-11" db="EMBL/GenBank/DDBJ databases">
        <title>Genome Sequence of Cubamyces cubensis.</title>
        <authorList>
            <person name="Buettner E."/>
        </authorList>
    </citation>
    <scope>NUCLEOTIDE SEQUENCE</scope>
    <source>
        <strain evidence="3">MPL-01</strain>
    </source>
</reference>
<gene>
    <name evidence="3" type="ORF">ONZ51_g1745</name>
</gene>
<sequence>MVVTRRTPAPPAPTSRTHSAQPIPRPAKKAHQDSHSVPDKPSPLSNGSAPEPPTHSAAGDVDKAVDAASKSAKSKGKQKQKKGGKKKSGSKSTGFVELLFRIFLLWFTIYTLSVCPEDEQLKSPVCRGLHEYRRLVIEPYIIPPIQQALAHPSVAPYVEKAKPYADFAVRTAKPVVARAQREFDARVVPQWNKRVVPLYYKYAVPQLMKLDAQTAPYRTRAEQEYERLLGPYVRRTVAMLDQWQRKARPYVVLAAQKTYDGYQRARPYARPIWEKVKVVVGHLLAVLGEQRRQFVDPHVQKIWEHVKELSGKPQAPTASQVRHSVSSQLSKATSGISKSSAKISSSLASVASSAVSGATAIPSSAAAGDLLQSVSNVIPEAVTSSEALVDTVIQTSEAASSKASVAADKASSTIESATDALKSTASLISSIVSSAVSGGSDAVAPSVSSLASAAKSAVHAPLDAAPAVSEDVPALASSVADSASEVVRDAGSSLSSAATPVADGAAPSASSVQSVASSVAGEASVTVTQALAPVADALSSIVSPVAEPDPQLFEKLSDPDLEAFKAELGLSDDLFSEPEPSVSSVAPAPVETESEEEKEARLRARREKNAKNRADIERRHSEWERKLSDRIAANKKALRKALVALRKAAAAELKENVEIRKEIEDLVEDAEKFLRGAEKYMANLQKETRSNEEKKAIWARVIGKVDEKFAERLHQTEAVVNGWYQGVLNQELAEVNKVVEEVKDIVDKAQTDIGLDYAYLDDVTYMDWQRYHDLARIGFLRALEGENFTAHVHSVQDGTHPSPPINPVLPAIADLQNEVEDVVAGFQTRLRRINRNGARAFGTPEEASDEAEPVSGDETVSILPIEESALPEHTQSPADVNVPPVVIGRGKEEVEAALNRVADLEGGKTSSPDDADKNADAGSVAQSLKQQVVDEATSTPSSAPSHEEL</sequence>
<dbReference type="EMBL" id="JAPEVG010000025">
    <property type="protein sequence ID" value="KAJ8495342.1"/>
    <property type="molecule type" value="Genomic_DNA"/>
</dbReference>
<feature type="coiled-coil region" evidence="1">
    <location>
        <begin position="649"/>
        <end position="687"/>
    </location>
</feature>
<evidence type="ECO:0000256" key="2">
    <source>
        <dbReference type="SAM" id="MobiDB-lite"/>
    </source>
</evidence>
<feature type="region of interest" description="Disordered" evidence="2">
    <location>
        <begin position="900"/>
        <end position="949"/>
    </location>
</feature>
<comment type="caution">
    <text evidence="3">The sequence shown here is derived from an EMBL/GenBank/DDBJ whole genome shotgun (WGS) entry which is preliminary data.</text>
</comment>
<protein>
    <submittedName>
        <fullName evidence="3">Uncharacterized protein</fullName>
    </submittedName>
</protein>
<accession>A0AAD7U3J4</accession>
<keyword evidence="1" id="KW-0175">Coiled coil</keyword>
<dbReference type="Proteomes" id="UP001215151">
    <property type="component" value="Unassembled WGS sequence"/>
</dbReference>
<feature type="region of interest" description="Disordered" evidence="2">
    <location>
        <begin position="1"/>
        <end position="91"/>
    </location>
</feature>
<evidence type="ECO:0000313" key="4">
    <source>
        <dbReference type="Proteomes" id="UP001215151"/>
    </source>
</evidence>
<feature type="compositionally biased region" description="Basic residues" evidence="2">
    <location>
        <begin position="72"/>
        <end position="89"/>
    </location>
</feature>
<organism evidence="3 4">
    <name type="scientific">Trametes cubensis</name>
    <dbReference type="NCBI Taxonomy" id="1111947"/>
    <lineage>
        <taxon>Eukaryota</taxon>
        <taxon>Fungi</taxon>
        <taxon>Dikarya</taxon>
        <taxon>Basidiomycota</taxon>
        <taxon>Agaricomycotina</taxon>
        <taxon>Agaricomycetes</taxon>
        <taxon>Polyporales</taxon>
        <taxon>Polyporaceae</taxon>
        <taxon>Trametes</taxon>
    </lineage>
</organism>
<evidence type="ECO:0000256" key="1">
    <source>
        <dbReference type="SAM" id="Coils"/>
    </source>
</evidence>